<dbReference type="Gene3D" id="2.40.128.260">
    <property type="entry name" value="Type IV secretion system, VirB10/TraB/TrbI"/>
    <property type="match status" value="1"/>
</dbReference>
<reference evidence="6 7" key="1">
    <citation type="journal article" date="2018" name="Microbes Environ.">
        <title>Comparative Genomic Insights into Endofungal Lifestyles of Two Bacterial Endosymbionts, Mycoavidus cysteinexigens and Burkholderia rhizoxinica.</title>
        <authorList>
            <person name="Sharmin D."/>
            <person name="Guo Y."/>
            <person name="Nishizawa T."/>
            <person name="Ohshima S."/>
            <person name="Sato Y."/>
            <person name="Takashima Y."/>
            <person name="Narisawa K."/>
            <person name="Ohta H."/>
        </authorList>
    </citation>
    <scope>NUCLEOTIDE SEQUENCE [LARGE SCALE GENOMIC DNA]</scope>
    <source>
        <strain evidence="6 7">B1-EB</strain>
    </source>
</reference>
<evidence type="ECO:0000256" key="4">
    <source>
        <dbReference type="ARBA" id="ARBA00022989"/>
    </source>
</evidence>
<sequence length="430" mass="46385">MAPPFLANATTPRQIQRVKRNLVQVLLTVLMISMLAIVLARRLTGAAHAPAQREILQHHAEYRMQSAGNANDIRSALRQQAERAYHAQLQEKTEDQIKPKAPLIIAPPLPPAYTLPAPNIPFDPLNNEQKLTLERARAALNDDTDMAVYEAAEHHASGDHPGYSTQLAPLSVPPTASAPPPPTPSTTALQQLLNQHASAAPAISRDEHWLRHQNTYASSLPLMPTSAASPYLLMMGEPIPVVTLQSVNSDLPGTVRAMVTRDIYDSVRGHFKVIPRGTILVGISNADVAVGQSRLLIAFNRMNFPSGAYLDIGGVPAIDRSGSSGLQAHVNNHFLRQFSQAFLVAGVAAWAGRQPSAAPHVTINVSGSALPSTFSQTAAQTLSDIARRLLDQHQNIKPTLTLSPGEKITIIVARDMVLPPAVVANYEDVL</sequence>
<comment type="similarity">
    <text evidence="2">Belongs to the TrbI/VirB10 family.</text>
</comment>
<keyword evidence="5" id="KW-0472">Membrane</keyword>
<dbReference type="Pfam" id="PF03743">
    <property type="entry name" value="TrbI"/>
    <property type="match status" value="1"/>
</dbReference>
<keyword evidence="4" id="KW-1133">Transmembrane helix</keyword>
<dbReference type="EMBL" id="AP018150">
    <property type="protein sequence ID" value="BBE09514.1"/>
    <property type="molecule type" value="Genomic_DNA"/>
</dbReference>
<evidence type="ECO:0000313" key="6">
    <source>
        <dbReference type="EMBL" id="BBE09514.1"/>
    </source>
</evidence>
<evidence type="ECO:0000256" key="5">
    <source>
        <dbReference type="ARBA" id="ARBA00023136"/>
    </source>
</evidence>
<protein>
    <submittedName>
        <fullName evidence="6">Type IV secretion system protein VirB10</fullName>
    </submittedName>
</protein>
<comment type="subcellular location">
    <subcellularLocation>
        <location evidence="1">Membrane</location>
        <topology evidence="1">Single-pass membrane protein</topology>
    </subcellularLocation>
</comment>
<evidence type="ECO:0000256" key="3">
    <source>
        <dbReference type="ARBA" id="ARBA00022692"/>
    </source>
</evidence>
<keyword evidence="3" id="KW-0812">Transmembrane</keyword>
<dbReference type="RefSeq" id="WP_045361829.1">
    <property type="nucleotide sequence ID" value="NZ_AP018150.1"/>
</dbReference>
<evidence type="ECO:0000256" key="1">
    <source>
        <dbReference type="ARBA" id="ARBA00004167"/>
    </source>
</evidence>
<proteinExistence type="inferred from homology"/>
<name>A0A2Z6EVN2_9BURK</name>
<dbReference type="AlphaFoldDB" id="A0A2Z6EVN2"/>
<dbReference type="KEGG" id="mcys:MCB1EB_1353"/>
<evidence type="ECO:0000256" key="2">
    <source>
        <dbReference type="ARBA" id="ARBA00010265"/>
    </source>
</evidence>
<organism evidence="6 7">
    <name type="scientific">Mycoavidus cysteinexigens</name>
    <dbReference type="NCBI Taxonomy" id="1553431"/>
    <lineage>
        <taxon>Bacteria</taxon>
        <taxon>Pseudomonadati</taxon>
        <taxon>Pseudomonadota</taxon>
        <taxon>Betaproteobacteria</taxon>
        <taxon>Burkholderiales</taxon>
        <taxon>Burkholderiaceae</taxon>
        <taxon>Mycoavidus</taxon>
    </lineage>
</organism>
<dbReference type="GO" id="GO:0016020">
    <property type="term" value="C:membrane"/>
    <property type="evidence" value="ECO:0007669"/>
    <property type="project" value="UniProtKB-SubCell"/>
</dbReference>
<dbReference type="Proteomes" id="UP000282597">
    <property type="component" value="Chromosome"/>
</dbReference>
<dbReference type="InterPro" id="IPR005498">
    <property type="entry name" value="T4SS_VirB10/TraB/TrbI"/>
</dbReference>
<dbReference type="InterPro" id="IPR042217">
    <property type="entry name" value="T4SS_VirB10/TrbI"/>
</dbReference>
<accession>A0A2Z6EVN2</accession>
<evidence type="ECO:0000313" key="7">
    <source>
        <dbReference type="Proteomes" id="UP000282597"/>
    </source>
</evidence>
<keyword evidence="7" id="KW-1185">Reference proteome</keyword>
<dbReference type="CDD" id="cd16429">
    <property type="entry name" value="VirB10"/>
    <property type="match status" value="1"/>
</dbReference>
<gene>
    <name evidence="6" type="ORF">MCB1EB_1353</name>
</gene>